<dbReference type="Gene3D" id="3.10.450.50">
    <property type="match status" value="1"/>
</dbReference>
<name>A0A508U1R1_9BRAD</name>
<evidence type="ECO:0000313" key="2">
    <source>
        <dbReference type="EMBL" id="VIO80358.1"/>
    </source>
</evidence>
<proteinExistence type="predicted"/>
<reference evidence="2" key="1">
    <citation type="submission" date="2019-02" db="EMBL/GenBank/DDBJ databases">
        <authorList>
            <person name="Pothier F.J."/>
        </authorList>
    </citation>
    <scope>NUCLEOTIDE SEQUENCE</scope>
    <source>
        <strain evidence="2">CI-1B</strain>
    </source>
</reference>
<dbReference type="PANTHER" id="PTHR41252">
    <property type="entry name" value="BLR2505 PROTEIN"/>
    <property type="match status" value="1"/>
</dbReference>
<dbReference type="Pfam" id="PF12680">
    <property type="entry name" value="SnoaL_2"/>
    <property type="match status" value="1"/>
</dbReference>
<comment type="caution">
    <text evidence="2">The sequence shown here is derived from an EMBL/GenBank/DDBJ whole genome shotgun (WGS) entry which is preliminary data.</text>
</comment>
<evidence type="ECO:0000313" key="3">
    <source>
        <dbReference type="Proteomes" id="UP000328092"/>
    </source>
</evidence>
<evidence type="ECO:0000259" key="1">
    <source>
        <dbReference type="Pfam" id="PF12680"/>
    </source>
</evidence>
<dbReference type="SUPFAM" id="SSF54427">
    <property type="entry name" value="NTF2-like"/>
    <property type="match status" value="1"/>
</dbReference>
<dbReference type="InterPro" id="IPR037401">
    <property type="entry name" value="SnoaL-like"/>
</dbReference>
<dbReference type="PANTHER" id="PTHR41252:SF1">
    <property type="entry name" value="BLR2505 PROTEIN"/>
    <property type="match status" value="1"/>
</dbReference>
<protein>
    <recommendedName>
        <fullName evidence="1">SnoaL-like domain-containing protein</fullName>
    </recommendedName>
</protein>
<dbReference type="RefSeq" id="WP_172627149.1">
    <property type="nucleotide sequence ID" value="NZ_CAADFB020000043.1"/>
</dbReference>
<keyword evidence="3" id="KW-1185">Reference proteome</keyword>
<sequence>MTEHSLWRFSRALHRAINERQLEDIEPLLDDEVEWAIFGPIDLFSFFGSRHGKAAVLEVIKQIGENVRVHRFDREQIMLGTDSAASMLRYSLTALDSNKPISLRIAHFAQFRDGKLTSFRVLVDTFDLVEQTVGYPIHLPRMVAV</sequence>
<feature type="domain" description="SnoaL-like" evidence="1">
    <location>
        <begin position="11"/>
        <end position="118"/>
    </location>
</feature>
<gene>
    <name evidence="2" type="ORF">CI1B_83990</name>
</gene>
<dbReference type="EMBL" id="CAADFC020000035">
    <property type="protein sequence ID" value="VIO80358.1"/>
    <property type="molecule type" value="Genomic_DNA"/>
</dbReference>
<accession>A0A508U1R1</accession>
<organism evidence="2 3">
    <name type="scientific">Bradyrhizobium ivorense</name>
    <dbReference type="NCBI Taxonomy" id="2511166"/>
    <lineage>
        <taxon>Bacteria</taxon>
        <taxon>Pseudomonadati</taxon>
        <taxon>Pseudomonadota</taxon>
        <taxon>Alphaproteobacteria</taxon>
        <taxon>Hyphomicrobiales</taxon>
        <taxon>Nitrobacteraceae</taxon>
        <taxon>Bradyrhizobium</taxon>
    </lineage>
</organism>
<dbReference type="Proteomes" id="UP000328092">
    <property type="component" value="Unassembled WGS sequence"/>
</dbReference>
<dbReference type="InterPro" id="IPR032710">
    <property type="entry name" value="NTF2-like_dom_sf"/>
</dbReference>
<dbReference type="AlphaFoldDB" id="A0A508U1R1"/>